<proteinExistence type="predicted"/>
<dbReference type="EMBL" id="GGEC01078534">
    <property type="protein sequence ID" value="MBX59018.1"/>
    <property type="molecule type" value="Transcribed_RNA"/>
</dbReference>
<reference evidence="1" key="1">
    <citation type="submission" date="2018-02" db="EMBL/GenBank/DDBJ databases">
        <title>Rhizophora mucronata_Transcriptome.</title>
        <authorList>
            <person name="Meera S.P."/>
            <person name="Sreeshan A."/>
            <person name="Augustine A."/>
        </authorList>
    </citation>
    <scope>NUCLEOTIDE SEQUENCE</scope>
    <source>
        <tissue evidence="1">Leaf</tissue>
    </source>
</reference>
<organism evidence="1">
    <name type="scientific">Rhizophora mucronata</name>
    <name type="common">Asiatic mangrove</name>
    <dbReference type="NCBI Taxonomy" id="61149"/>
    <lineage>
        <taxon>Eukaryota</taxon>
        <taxon>Viridiplantae</taxon>
        <taxon>Streptophyta</taxon>
        <taxon>Embryophyta</taxon>
        <taxon>Tracheophyta</taxon>
        <taxon>Spermatophyta</taxon>
        <taxon>Magnoliopsida</taxon>
        <taxon>eudicotyledons</taxon>
        <taxon>Gunneridae</taxon>
        <taxon>Pentapetalae</taxon>
        <taxon>rosids</taxon>
        <taxon>fabids</taxon>
        <taxon>Malpighiales</taxon>
        <taxon>Rhizophoraceae</taxon>
        <taxon>Rhizophora</taxon>
    </lineage>
</organism>
<accession>A0A2P2PW99</accession>
<protein>
    <submittedName>
        <fullName evidence="1">Uncharacterized protein</fullName>
    </submittedName>
</protein>
<evidence type="ECO:0000313" key="1">
    <source>
        <dbReference type="EMBL" id="MBX59018.1"/>
    </source>
</evidence>
<name>A0A2P2PW99_RHIMU</name>
<sequence length="28" mass="3239">MVFEKVHGENFLLWCFIPLFGLSHSTDA</sequence>
<dbReference type="AlphaFoldDB" id="A0A2P2PW99"/>